<accession>A0A4R1B9F7</accession>
<gene>
    <name evidence="2" type="ORF">EPD60_12095</name>
</gene>
<keyword evidence="1" id="KW-0732">Signal</keyword>
<organism evidence="2 3">
    <name type="scientific">Flaviaesturariibacter flavus</name>
    <dbReference type="NCBI Taxonomy" id="2502780"/>
    <lineage>
        <taxon>Bacteria</taxon>
        <taxon>Pseudomonadati</taxon>
        <taxon>Bacteroidota</taxon>
        <taxon>Chitinophagia</taxon>
        <taxon>Chitinophagales</taxon>
        <taxon>Chitinophagaceae</taxon>
        <taxon>Flaviaestuariibacter</taxon>
    </lineage>
</organism>
<dbReference type="InterPro" id="IPR006311">
    <property type="entry name" value="TAT_signal"/>
</dbReference>
<protein>
    <submittedName>
        <fullName evidence="2">Uncharacterized protein</fullName>
    </submittedName>
</protein>
<proteinExistence type="predicted"/>
<dbReference type="RefSeq" id="WP_131449735.1">
    <property type="nucleotide sequence ID" value="NZ_SJZI01000044.1"/>
</dbReference>
<feature type="signal peptide" evidence="1">
    <location>
        <begin position="1"/>
        <end position="37"/>
    </location>
</feature>
<sequence>MTISNKRIVRRLRFLGIGAALTAGVLIAVNSTPPAQAAALKPATSDSVYNTVQPYQSVIRAQQDSLLRRYPFLRQVHIKDDRGRLLDIFGRPLGC</sequence>
<reference evidence="2 3" key="1">
    <citation type="submission" date="2019-03" db="EMBL/GenBank/DDBJ databases">
        <authorList>
            <person name="Kim M.K.M."/>
        </authorList>
    </citation>
    <scope>NUCLEOTIDE SEQUENCE [LARGE SCALE GENOMIC DNA]</scope>
    <source>
        <strain evidence="2 3">17J68-12</strain>
    </source>
</reference>
<dbReference type="Proteomes" id="UP000295334">
    <property type="component" value="Unassembled WGS sequence"/>
</dbReference>
<dbReference type="EMBL" id="SJZI01000044">
    <property type="protein sequence ID" value="TCJ13534.1"/>
    <property type="molecule type" value="Genomic_DNA"/>
</dbReference>
<dbReference type="AlphaFoldDB" id="A0A4R1B9F7"/>
<comment type="caution">
    <text evidence="2">The sequence shown here is derived from an EMBL/GenBank/DDBJ whole genome shotgun (WGS) entry which is preliminary data.</text>
</comment>
<dbReference type="PROSITE" id="PS51318">
    <property type="entry name" value="TAT"/>
    <property type="match status" value="1"/>
</dbReference>
<evidence type="ECO:0000313" key="2">
    <source>
        <dbReference type="EMBL" id="TCJ13534.1"/>
    </source>
</evidence>
<keyword evidence="3" id="KW-1185">Reference proteome</keyword>
<evidence type="ECO:0000256" key="1">
    <source>
        <dbReference type="SAM" id="SignalP"/>
    </source>
</evidence>
<name>A0A4R1B9F7_9BACT</name>
<evidence type="ECO:0000313" key="3">
    <source>
        <dbReference type="Proteomes" id="UP000295334"/>
    </source>
</evidence>
<feature type="chain" id="PRO_5020804935" evidence="1">
    <location>
        <begin position="38"/>
        <end position="95"/>
    </location>
</feature>